<dbReference type="EMBL" id="LWDE02000550">
    <property type="protein sequence ID" value="KAE8246781.1"/>
    <property type="molecule type" value="Genomic_DNA"/>
</dbReference>
<dbReference type="PROSITE" id="PS00486">
    <property type="entry name" value="DNA_MISMATCH_REPAIR_2"/>
    <property type="match status" value="1"/>
</dbReference>
<dbReference type="InterPro" id="IPR036678">
    <property type="entry name" value="MutS_con_dom_sf"/>
</dbReference>
<dbReference type="GO" id="GO:0030983">
    <property type="term" value="F:mismatched DNA binding"/>
    <property type="evidence" value="ECO:0007669"/>
    <property type="project" value="UniProtKB-UniRule"/>
</dbReference>
<evidence type="ECO:0000256" key="11">
    <source>
        <dbReference type="ARBA" id="ARBA00073774"/>
    </source>
</evidence>
<keyword evidence="7 12" id="KW-0234">DNA repair</keyword>
<evidence type="ECO:0000256" key="3">
    <source>
        <dbReference type="ARBA" id="ARBA00022741"/>
    </source>
</evidence>
<dbReference type="Pfam" id="PF05192">
    <property type="entry name" value="MutS_III"/>
    <property type="match status" value="1"/>
</dbReference>
<dbReference type="Pfam" id="PF01624">
    <property type="entry name" value="MutS_I"/>
    <property type="match status" value="1"/>
</dbReference>
<dbReference type="InterPro" id="IPR000432">
    <property type="entry name" value="DNA_mismatch_repair_MutS_C"/>
</dbReference>
<evidence type="ECO:0000256" key="8">
    <source>
        <dbReference type="ARBA" id="ARBA00025373"/>
    </source>
</evidence>
<dbReference type="FunFam" id="1.10.1420.10:FF:000004">
    <property type="entry name" value="DNA mismatch repair protein Msh3"/>
    <property type="match status" value="1"/>
</dbReference>
<evidence type="ECO:0000256" key="7">
    <source>
        <dbReference type="ARBA" id="ARBA00023204"/>
    </source>
</evidence>
<evidence type="ECO:0000256" key="6">
    <source>
        <dbReference type="ARBA" id="ARBA00023125"/>
    </source>
</evidence>
<dbReference type="GO" id="GO:0005524">
    <property type="term" value="F:ATP binding"/>
    <property type="evidence" value="ECO:0007669"/>
    <property type="project" value="UniProtKB-UniRule"/>
</dbReference>
<dbReference type="Pfam" id="PF00488">
    <property type="entry name" value="MutS_V"/>
    <property type="match status" value="1"/>
</dbReference>
<keyword evidence="16" id="KW-1185">Reference proteome</keyword>
<comment type="caution">
    <text evidence="15">The sequence shown here is derived from an EMBL/GenBank/DDBJ whole genome shotgun (WGS) entry which is preliminary data.</text>
</comment>
<dbReference type="PANTHER" id="PTHR11361">
    <property type="entry name" value="DNA MISMATCH REPAIR PROTEIN MUTS FAMILY MEMBER"/>
    <property type="match status" value="1"/>
</dbReference>
<dbReference type="Proteomes" id="UP000077684">
    <property type="component" value="Unassembled WGS sequence"/>
</dbReference>
<feature type="compositionally biased region" description="Low complexity" evidence="13">
    <location>
        <begin position="547"/>
        <end position="563"/>
    </location>
</feature>
<keyword evidence="3 12" id="KW-0547">Nucleotide-binding</keyword>
<dbReference type="InterPro" id="IPR007696">
    <property type="entry name" value="DNA_mismatch_repair_MutS_core"/>
</dbReference>
<keyword evidence="6 12" id="KW-0238">DNA-binding</keyword>
<dbReference type="InterPro" id="IPR007861">
    <property type="entry name" value="DNA_mismatch_repair_MutS_clamp"/>
</dbReference>
<organism evidence="15 16">
    <name type="scientific">Tilletia controversa</name>
    <name type="common">dwarf bunt fungus</name>
    <dbReference type="NCBI Taxonomy" id="13291"/>
    <lineage>
        <taxon>Eukaryota</taxon>
        <taxon>Fungi</taxon>
        <taxon>Dikarya</taxon>
        <taxon>Basidiomycota</taxon>
        <taxon>Ustilaginomycotina</taxon>
        <taxon>Exobasidiomycetes</taxon>
        <taxon>Tilletiales</taxon>
        <taxon>Tilletiaceae</taxon>
        <taxon>Tilletia</taxon>
    </lineage>
</organism>
<dbReference type="SUPFAM" id="SSF55271">
    <property type="entry name" value="DNA repair protein MutS, domain I"/>
    <property type="match status" value="1"/>
</dbReference>
<dbReference type="InterPro" id="IPR007695">
    <property type="entry name" value="DNA_mismatch_repair_MutS-lik_N"/>
</dbReference>
<dbReference type="Pfam" id="PF05188">
    <property type="entry name" value="MutS_II"/>
    <property type="match status" value="1"/>
</dbReference>
<dbReference type="SUPFAM" id="SSF48334">
    <property type="entry name" value="DNA repair protein MutS, domain III"/>
    <property type="match status" value="1"/>
</dbReference>
<dbReference type="GO" id="GO:0006298">
    <property type="term" value="P:mismatch repair"/>
    <property type="evidence" value="ECO:0007669"/>
    <property type="project" value="InterPro"/>
</dbReference>
<gene>
    <name evidence="15" type="ORF">A4X06_0g4877</name>
</gene>
<proteinExistence type="inferred from homology"/>
<feature type="domain" description="DNA mismatch repair proteins mutS family" evidence="14">
    <location>
        <begin position="1094"/>
        <end position="1110"/>
    </location>
</feature>
<evidence type="ECO:0000256" key="10">
    <source>
        <dbReference type="ARBA" id="ARBA00029792"/>
    </source>
</evidence>
<dbReference type="GO" id="GO:0005634">
    <property type="term" value="C:nucleus"/>
    <property type="evidence" value="ECO:0007669"/>
    <property type="project" value="TreeGrafter"/>
</dbReference>
<protein>
    <recommendedName>
        <fullName evidence="2 11">DNA mismatch repair protein MSH3</fullName>
    </recommendedName>
    <alternativeName>
        <fullName evidence="2 11">DNA mismatch repair protein MSH3</fullName>
    </alternativeName>
    <alternativeName>
        <fullName evidence="10">MutS protein homolog 3</fullName>
    </alternativeName>
</protein>
<dbReference type="Gene3D" id="3.40.1170.10">
    <property type="entry name" value="DNA repair protein MutS, domain I"/>
    <property type="match status" value="1"/>
</dbReference>
<keyword evidence="4 12" id="KW-0227">DNA damage</keyword>
<feature type="compositionally biased region" description="Polar residues" evidence="13">
    <location>
        <begin position="174"/>
        <end position="193"/>
    </location>
</feature>
<reference evidence="15" key="2">
    <citation type="journal article" date="2019" name="IMA Fungus">
        <title>Genome sequencing and comparison of five Tilletia species to identify candidate genes for the detection of regulated species infecting wheat.</title>
        <authorList>
            <person name="Nguyen H.D.T."/>
            <person name="Sultana T."/>
            <person name="Kesanakurti P."/>
            <person name="Hambleton S."/>
        </authorList>
    </citation>
    <scope>NUCLEOTIDE SEQUENCE</scope>
    <source>
        <strain evidence="15">DAOMC 236426</strain>
    </source>
</reference>
<comment type="subunit">
    <text evidence="9">Heterodimer consisting of MSH2-MSH3 (MutS beta). Forms a ternary complex with MutL alpha (MLH1-PMS1).</text>
</comment>
<evidence type="ECO:0000313" key="16">
    <source>
        <dbReference type="Proteomes" id="UP000077684"/>
    </source>
</evidence>
<dbReference type="SUPFAM" id="SSF52540">
    <property type="entry name" value="P-loop containing nucleoside triphosphate hydrolases"/>
    <property type="match status" value="1"/>
</dbReference>
<evidence type="ECO:0000256" key="5">
    <source>
        <dbReference type="ARBA" id="ARBA00022840"/>
    </source>
</evidence>
<dbReference type="InterPro" id="IPR045076">
    <property type="entry name" value="MutS"/>
</dbReference>
<evidence type="ECO:0000256" key="13">
    <source>
        <dbReference type="SAM" id="MobiDB-lite"/>
    </source>
</evidence>
<feature type="compositionally biased region" description="Polar residues" evidence="13">
    <location>
        <begin position="35"/>
        <end position="53"/>
    </location>
</feature>
<evidence type="ECO:0000256" key="12">
    <source>
        <dbReference type="RuleBase" id="RU003756"/>
    </source>
</evidence>
<comment type="function">
    <text evidence="8">Component of the post-replicative DNA mismatch repair system (MMR). Heterodimerizes with MSH2 to form MutS beta, which binds to DNA mismatches thereby initiating DNA repair. MSH3 provides substrate-binding and substrate specificity to the complex. When bound, the MutS beta heterodimer bends the DNA helix and shields approximately 20 base pairs. Acts mainly to repair insertion-deletion loops (IDLs) from 2 to 13 nucleotides in size, but can also repair base-base and single insertion-deletion mismatches that occur during replication. After mismatch binding, forms a ternary complex with the MutL alpha heterodimer, which is thought to be responsible for directing the downstream MMR events, including strand discrimination, excision, and resynthesis. ATP binding and hydrolysis play a pivotal role in mismatch repair functions.</text>
</comment>
<evidence type="ECO:0000259" key="14">
    <source>
        <dbReference type="PROSITE" id="PS00486"/>
    </source>
</evidence>
<dbReference type="InterPro" id="IPR016151">
    <property type="entry name" value="DNA_mismatch_repair_MutS_N"/>
</dbReference>
<name>A0A8X7MRH0_9BASI</name>
<dbReference type="Pfam" id="PF05190">
    <property type="entry name" value="MutS_IV"/>
    <property type="match status" value="1"/>
</dbReference>
<feature type="region of interest" description="Disordered" evidence="13">
    <location>
        <begin position="170"/>
        <end position="224"/>
    </location>
</feature>
<keyword evidence="5" id="KW-0067">ATP-binding</keyword>
<dbReference type="SMART" id="SM00534">
    <property type="entry name" value="MUTSac"/>
    <property type="match status" value="1"/>
</dbReference>
<dbReference type="PANTHER" id="PTHR11361:SF150">
    <property type="entry name" value="DNA MISMATCH REPAIR PROTEIN MSH6"/>
    <property type="match status" value="1"/>
</dbReference>
<dbReference type="InterPro" id="IPR007860">
    <property type="entry name" value="DNA_mmatch_repair_MutS_con_dom"/>
</dbReference>
<feature type="region of interest" description="Disordered" evidence="13">
    <location>
        <begin position="240"/>
        <end position="279"/>
    </location>
</feature>
<dbReference type="GO" id="GO:0140664">
    <property type="term" value="F:ATP-dependent DNA damage sensor activity"/>
    <property type="evidence" value="ECO:0007669"/>
    <property type="project" value="InterPro"/>
</dbReference>
<dbReference type="FunFam" id="3.40.1170.10:FF:000004">
    <property type="entry name" value="DNA mismatch repair protein"/>
    <property type="match status" value="1"/>
</dbReference>
<dbReference type="Gene3D" id="3.30.420.110">
    <property type="entry name" value="MutS, connector domain"/>
    <property type="match status" value="1"/>
</dbReference>
<dbReference type="Gene3D" id="1.10.1420.10">
    <property type="match status" value="2"/>
</dbReference>
<evidence type="ECO:0000256" key="4">
    <source>
        <dbReference type="ARBA" id="ARBA00022763"/>
    </source>
</evidence>
<dbReference type="SMART" id="SM00533">
    <property type="entry name" value="MUTSd"/>
    <property type="match status" value="1"/>
</dbReference>
<evidence type="ECO:0000256" key="2">
    <source>
        <dbReference type="ARBA" id="ARBA00022151"/>
    </source>
</evidence>
<dbReference type="InterPro" id="IPR027417">
    <property type="entry name" value="P-loop_NTPase"/>
</dbReference>
<evidence type="ECO:0000313" key="15">
    <source>
        <dbReference type="EMBL" id="KAE8246781.1"/>
    </source>
</evidence>
<evidence type="ECO:0000256" key="9">
    <source>
        <dbReference type="ARBA" id="ARBA00025902"/>
    </source>
</evidence>
<sequence>MSSSSFWTSSAAFRTAQILECIRIDKTEGQRRKTMTPSKGSAPKGSQSISSFFQRIEKPAGAGSGASSSSGRIASSAGTASVGQRRPAASPPASSAPAKRPRASAPPSQNLDHLRYVRPPPLDEAGISNGDKDEQPAQAPSDTQPADLTRHERFVKLLYASSQYEQERNYGYLSHQTMNRDQAQSGPSSTSGRSAYFAPEKNTGEEAEGGENERGGGDDEEEDAGDDVEIVSVLSKFSHGEAATGKGKAGKSQEQSRSGGSSKAVKGKGKSKGDEPKGITYTPLEKQILELKQEYPGVLLIIEVGYKLKFYGDDARVASRELNIACFPEKNLLTAMIPVHRLHVHIRKLIAAGYKVGVVRQTETRALKAVSANKSQPFTRELTAMYTASTWIDDLETGPGASADSDAAVEGGLEEPTALRSVVCLVERPEGGSGGDERVSIGLVSVSVSTGDVIYDQFIDGNLRSELETRIAHLNPAELLLPDPKGKAALSKQTEKLLKYIASQNMNRTGRSSLRVERFADGKISHNEAVSWLEDFYTRGPAPPPSAASKSNGKGKGKANAGSRQKKSNGHASSPAISIDDSYEDKEVPDQPVSVSQKSEQNSGPAALPIILKLPHLCLISLAHLIKHLSSFFSLTSVFSQSTNFTSFENRTTMLLTANTIHNLEIFQNTTDGRRKGSLIWLLDRCKTMMGHRLLRRWIARPLTDLAALQARVDAVEELGRPEASIGAKLASMLHGAPDLERGLAKLNYGTLNPTELATFLLALNRITHEFAGVEDPLDVATRSALVNESVAVLPRARSLVERAMGAISVAEARKGNKKDLFTDPDLYPDVQDAKDNILVMESELREHLKEVRKQLKRPKLEFISVAGNDFLIEVRVADASKVPADWLRISATKSMVRFHTPQVRGLLQERDQHMELLEAAADAAFKDFLETLKEEYVLLRNIVAALATLDALLSLVQVAQLPGYCKPVFNEENVTRIEGLRHPMSEQLMDTDFVPNDVVLGDLDSDQPEDRASTILLTGSNMGGKSSIARATALVSVLAQIGSFVPADSANMPLHDAILTRMGASDMLAKGRSTFMVEVVETADIMRAATPRSLVIIDELGRGTSTYDGLAIAYAVLEYLVLGDGGEAEVKRPQMFFITHHFQLCELEGAPRYGGAIRNMHMSVLEMTSQSQASDIERRVEMEMEEEASAVPTAQRNEGLEAPEPQIVFLYKLSSGPASKSLGINCARLAGLPGPVLQQAAAKSAEMEVVEQREVAGRRVGANVRLLKTVFGKGSDMGEVQIMEYVKQALHLQ</sequence>
<dbReference type="InterPro" id="IPR036187">
    <property type="entry name" value="DNA_mismatch_repair_MutS_sf"/>
</dbReference>
<feature type="region of interest" description="Disordered" evidence="13">
    <location>
        <begin position="541"/>
        <end position="601"/>
    </location>
</feature>
<dbReference type="Gene3D" id="3.40.50.300">
    <property type="entry name" value="P-loop containing nucleotide triphosphate hydrolases"/>
    <property type="match status" value="1"/>
</dbReference>
<reference evidence="15" key="1">
    <citation type="submission" date="2016-04" db="EMBL/GenBank/DDBJ databases">
        <authorList>
            <person name="Nguyen H.D."/>
            <person name="Samba Siva P."/>
            <person name="Cullis J."/>
            <person name="Levesque C.A."/>
            <person name="Hambleton S."/>
        </authorList>
    </citation>
    <scope>NUCLEOTIDE SEQUENCE</scope>
    <source>
        <strain evidence="15">DAOMC 236426</strain>
    </source>
</reference>
<accession>A0A8X7MRH0</accession>
<feature type="compositionally biased region" description="Low complexity" evidence="13">
    <location>
        <begin position="65"/>
        <end position="108"/>
    </location>
</feature>
<comment type="similarity">
    <text evidence="1">Belongs to the DNA mismatch repair MutS family. MSH3 subfamily.</text>
</comment>
<evidence type="ECO:0000256" key="1">
    <source>
        <dbReference type="ARBA" id="ARBA00007094"/>
    </source>
</evidence>
<feature type="region of interest" description="Disordered" evidence="13">
    <location>
        <begin position="23"/>
        <end position="150"/>
    </location>
</feature>